<evidence type="ECO:0000259" key="1">
    <source>
        <dbReference type="Pfam" id="PF20680"/>
    </source>
</evidence>
<organism evidence="2 3">
    <name type="scientific">Actinomadura rugatobispora</name>
    <dbReference type="NCBI Taxonomy" id="1994"/>
    <lineage>
        <taxon>Bacteria</taxon>
        <taxon>Bacillati</taxon>
        <taxon>Actinomycetota</taxon>
        <taxon>Actinomycetes</taxon>
        <taxon>Streptosporangiales</taxon>
        <taxon>Thermomonosporaceae</taxon>
        <taxon>Actinomadura</taxon>
    </lineage>
</organism>
<evidence type="ECO:0000313" key="3">
    <source>
        <dbReference type="Proteomes" id="UP001596074"/>
    </source>
</evidence>
<dbReference type="RefSeq" id="WP_378284564.1">
    <property type="nucleotide sequence ID" value="NZ_JBHSON010000036.1"/>
</dbReference>
<accession>A0ABW1A4J4</accession>
<feature type="domain" description="DUF6817" evidence="1">
    <location>
        <begin position="9"/>
        <end position="93"/>
    </location>
</feature>
<name>A0ABW1A4J4_9ACTN</name>
<reference evidence="3" key="1">
    <citation type="journal article" date="2019" name="Int. J. Syst. Evol. Microbiol.">
        <title>The Global Catalogue of Microorganisms (GCM) 10K type strain sequencing project: providing services to taxonomists for standard genome sequencing and annotation.</title>
        <authorList>
            <consortium name="The Broad Institute Genomics Platform"/>
            <consortium name="The Broad Institute Genome Sequencing Center for Infectious Disease"/>
            <person name="Wu L."/>
            <person name="Ma J."/>
        </authorList>
    </citation>
    <scope>NUCLEOTIDE SEQUENCE [LARGE SCALE GENOMIC DNA]</scope>
    <source>
        <strain evidence="3">KCTC 42087</strain>
    </source>
</reference>
<keyword evidence="3" id="KW-1185">Reference proteome</keyword>
<dbReference type="InterPro" id="IPR049202">
    <property type="entry name" value="DUF6817"/>
</dbReference>
<dbReference type="Pfam" id="PF20680">
    <property type="entry name" value="DUF6817"/>
    <property type="match status" value="1"/>
</dbReference>
<proteinExistence type="predicted"/>
<dbReference type="EMBL" id="JBHSON010000036">
    <property type="protein sequence ID" value="MFC5748874.1"/>
    <property type="molecule type" value="Genomic_DNA"/>
</dbReference>
<comment type="caution">
    <text evidence="2">The sequence shown here is derived from an EMBL/GenBank/DDBJ whole genome shotgun (WGS) entry which is preliminary data.</text>
</comment>
<sequence length="176" mass="19127">MPITAATELLRDRGAGEIAHPGGTLLAHLERVHALLRRWDAPAHIRMAGLTHAFYGADGSPAALGHIGDRHVLSAAVGAEAEELVYFYGACDRAHTHPRLVQDGGTYRDRFTGTISLAPEPIRRGFAEITVANELDVMRASPEMRARHGRGLRELFLSWQPLISEPAGQAVRTSLP</sequence>
<gene>
    <name evidence="2" type="ORF">ACFPZN_24935</name>
</gene>
<dbReference type="Proteomes" id="UP001596074">
    <property type="component" value="Unassembled WGS sequence"/>
</dbReference>
<evidence type="ECO:0000313" key="2">
    <source>
        <dbReference type="EMBL" id="MFC5748874.1"/>
    </source>
</evidence>
<protein>
    <submittedName>
        <fullName evidence="2">DUF6817 domain-containing protein</fullName>
    </submittedName>
</protein>